<sequence length="113" mass="13268">MRIRKKDGGRWREEQHDFREGTSLTDPIFAVLQLIEKRYQNGKGIVVSMEVENAYDSVFGSKVVEDRRVVHDMKAMAFAADTIWSEKEEIQIQQDAWNGEMRKCGLWNEVQYL</sequence>
<dbReference type="EMBL" id="JARBHB010000011">
    <property type="protein sequence ID" value="KAJ8872378.1"/>
    <property type="molecule type" value="Genomic_DNA"/>
</dbReference>
<proteinExistence type="predicted"/>
<dbReference type="Proteomes" id="UP001159363">
    <property type="component" value="Chromosome 10"/>
</dbReference>
<evidence type="ECO:0000313" key="1">
    <source>
        <dbReference type="EMBL" id="KAJ8872378.1"/>
    </source>
</evidence>
<evidence type="ECO:0008006" key="3">
    <source>
        <dbReference type="Google" id="ProtNLM"/>
    </source>
</evidence>
<accession>A0ABQ9GK42</accession>
<organism evidence="1 2">
    <name type="scientific">Dryococelus australis</name>
    <dbReference type="NCBI Taxonomy" id="614101"/>
    <lineage>
        <taxon>Eukaryota</taxon>
        <taxon>Metazoa</taxon>
        <taxon>Ecdysozoa</taxon>
        <taxon>Arthropoda</taxon>
        <taxon>Hexapoda</taxon>
        <taxon>Insecta</taxon>
        <taxon>Pterygota</taxon>
        <taxon>Neoptera</taxon>
        <taxon>Polyneoptera</taxon>
        <taxon>Phasmatodea</taxon>
        <taxon>Verophasmatodea</taxon>
        <taxon>Anareolatae</taxon>
        <taxon>Phasmatidae</taxon>
        <taxon>Eurycanthinae</taxon>
        <taxon>Dryococelus</taxon>
    </lineage>
</organism>
<comment type="caution">
    <text evidence="1">The sequence shown here is derived from an EMBL/GenBank/DDBJ whole genome shotgun (WGS) entry which is preliminary data.</text>
</comment>
<keyword evidence="2" id="KW-1185">Reference proteome</keyword>
<name>A0ABQ9GK42_9NEOP</name>
<gene>
    <name evidence="1" type="ORF">PR048_025982</name>
</gene>
<reference evidence="1 2" key="1">
    <citation type="submission" date="2023-02" db="EMBL/GenBank/DDBJ databases">
        <title>LHISI_Scaffold_Assembly.</title>
        <authorList>
            <person name="Stuart O.P."/>
            <person name="Cleave R."/>
            <person name="Magrath M.J.L."/>
            <person name="Mikheyev A.S."/>
        </authorList>
    </citation>
    <scope>NUCLEOTIDE SEQUENCE [LARGE SCALE GENOMIC DNA]</scope>
    <source>
        <strain evidence="1">Daus_M_001</strain>
        <tissue evidence="1">Leg muscle</tissue>
    </source>
</reference>
<protein>
    <recommendedName>
        <fullName evidence="3">Reverse transcriptase domain-containing protein</fullName>
    </recommendedName>
</protein>
<evidence type="ECO:0000313" key="2">
    <source>
        <dbReference type="Proteomes" id="UP001159363"/>
    </source>
</evidence>